<evidence type="ECO:0000256" key="1">
    <source>
        <dbReference type="SAM" id="MobiDB-lite"/>
    </source>
</evidence>
<evidence type="ECO:0000313" key="3">
    <source>
        <dbReference type="Proteomes" id="UP001345219"/>
    </source>
</evidence>
<dbReference type="EMBL" id="JAXIOK010000002">
    <property type="protein sequence ID" value="KAK4777685.1"/>
    <property type="molecule type" value="Genomic_DNA"/>
</dbReference>
<reference evidence="2 3" key="1">
    <citation type="journal article" date="2023" name="Hortic Res">
        <title>Pangenome of water caltrop reveals structural variations and asymmetric subgenome divergence after allopolyploidization.</title>
        <authorList>
            <person name="Zhang X."/>
            <person name="Chen Y."/>
            <person name="Wang L."/>
            <person name="Yuan Y."/>
            <person name="Fang M."/>
            <person name="Shi L."/>
            <person name="Lu R."/>
            <person name="Comes H.P."/>
            <person name="Ma Y."/>
            <person name="Chen Y."/>
            <person name="Huang G."/>
            <person name="Zhou Y."/>
            <person name="Zheng Z."/>
            <person name="Qiu Y."/>
        </authorList>
    </citation>
    <scope>NUCLEOTIDE SEQUENCE [LARGE SCALE GENOMIC DNA]</scope>
    <source>
        <tissue evidence="2">Roots</tissue>
    </source>
</reference>
<name>A0AAN7L9R2_9MYRT</name>
<comment type="caution">
    <text evidence="2">The sequence shown here is derived from an EMBL/GenBank/DDBJ whole genome shotgun (WGS) entry which is preliminary data.</text>
</comment>
<accession>A0AAN7L9R2</accession>
<gene>
    <name evidence="2" type="ORF">SAY87_017872</name>
</gene>
<dbReference type="Proteomes" id="UP001345219">
    <property type="component" value="Chromosome 14"/>
</dbReference>
<dbReference type="AlphaFoldDB" id="A0AAN7L9R2"/>
<sequence>MLSFLTMKFMKICSCCFRKKTKQGEGQAKEAETLTRDKATKEITEEHGLAAAAGDSGVSSHGNDGSKAALD</sequence>
<organism evidence="2 3">
    <name type="scientific">Trapa incisa</name>
    <dbReference type="NCBI Taxonomy" id="236973"/>
    <lineage>
        <taxon>Eukaryota</taxon>
        <taxon>Viridiplantae</taxon>
        <taxon>Streptophyta</taxon>
        <taxon>Embryophyta</taxon>
        <taxon>Tracheophyta</taxon>
        <taxon>Spermatophyta</taxon>
        <taxon>Magnoliopsida</taxon>
        <taxon>eudicotyledons</taxon>
        <taxon>Gunneridae</taxon>
        <taxon>Pentapetalae</taxon>
        <taxon>rosids</taxon>
        <taxon>malvids</taxon>
        <taxon>Myrtales</taxon>
        <taxon>Lythraceae</taxon>
        <taxon>Trapa</taxon>
    </lineage>
</organism>
<proteinExistence type="predicted"/>
<protein>
    <submittedName>
        <fullName evidence="2">Uncharacterized protein</fullName>
    </submittedName>
</protein>
<keyword evidence="3" id="KW-1185">Reference proteome</keyword>
<evidence type="ECO:0000313" key="2">
    <source>
        <dbReference type="EMBL" id="KAK4777685.1"/>
    </source>
</evidence>
<feature type="region of interest" description="Disordered" evidence="1">
    <location>
        <begin position="45"/>
        <end position="71"/>
    </location>
</feature>